<evidence type="ECO:0000256" key="3">
    <source>
        <dbReference type="PROSITE-ProRule" id="PRU00723"/>
    </source>
</evidence>
<feature type="compositionally biased region" description="Basic and acidic residues" evidence="4">
    <location>
        <begin position="444"/>
        <end position="457"/>
    </location>
</feature>
<evidence type="ECO:0000313" key="8">
    <source>
        <dbReference type="Proteomes" id="UP000494163"/>
    </source>
</evidence>
<dbReference type="Gene3D" id="3.30.70.330">
    <property type="match status" value="1"/>
</dbReference>
<dbReference type="GO" id="GO:0003723">
    <property type="term" value="F:RNA binding"/>
    <property type="evidence" value="ECO:0007669"/>
    <property type="project" value="UniProtKB-UniRule"/>
</dbReference>
<sequence length="632" mass="69651">MIAFKSQKRQRDQQRKQKITENRKHLANVRVVQKNLVFVVGLPPRLADADILKKHEYFGKYGKIHKVVINPSTTYAGVQGPSASAYVTYVHNADALRAIQSVNNIMIDGRLIKTSLGTTKYCSHFMKNQQCPKGDCMYLHDLGDSEASFTKEEMHQGKHQEYEKRLHDALIAASGANNIAGIVGSANSSIVSGNGTSKTNASVTMSSSSSTSSVSTANTSSSVNAQKEAWPSLSISPINTKDVLGNVTTVSGKSKKDKSRNEKGRHEKSKAKSKNNVCLTSNTSNKENYTPEKIPVSIDTTGTTTSSTDLNAASSQHKTERNKDKGTSRTAISKDQNKTKDNVESSENNKQLQLADDDLNPNKIKSSEKMFSLSKRSANNTHRSPSSSSENSDDHVSESSVSENSTPDSFSNARSSVSHTESKKETSLKSDADKTSKNMKRDRKTTELDSTKLEDSINKSQEEIEKFDHSKNDCTNEMSDALSKLNVFDDSNSFFSSSNAFQQPSILRNKVDGDIRQSQMSPVPTSHLPDLLNGYSNSDWTAMDPAILSFRQFSSFPHQGPMPLHQQDFFLQQLAQQPPQQQQNGTGFNNQTQQMLGMNLTNNLISGQSPSMTQVNANVQGMLEFLKTRQFV</sequence>
<dbReference type="InterPro" id="IPR012677">
    <property type="entry name" value="Nucleotide-bd_a/b_plait_sf"/>
</dbReference>
<dbReference type="PROSITE" id="PS50103">
    <property type="entry name" value="ZF_C3H1"/>
    <property type="match status" value="1"/>
</dbReference>
<dbReference type="PROSITE" id="PS50102">
    <property type="entry name" value="RRM"/>
    <property type="match status" value="1"/>
</dbReference>
<feature type="compositionally biased region" description="Low complexity" evidence="4">
    <location>
        <begin position="380"/>
        <end position="390"/>
    </location>
</feature>
<dbReference type="OrthoDB" id="1923159at2759"/>
<dbReference type="GO" id="GO:0008270">
    <property type="term" value="F:zinc ion binding"/>
    <property type="evidence" value="ECO:0007669"/>
    <property type="project" value="UniProtKB-KW"/>
</dbReference>
<accession>A0A0M3QTN3</accession>
<protein>
    <submittedName>
        <fullName evidence="7">Cnot4</fullName>
    </submittedName>
</protein>
<dbReference type="GO" id="GO:0004842">
    <property type="term" value="F:ubiquitin-protein transferase activity"/>
    <property type="evidence" value="ECO:0007669"/>
    <property type="project" value="InterPro"/>
</dbReference>
<keyword evidence="8" id="KW-1185">Reference proteome</keyword>
<dbReference type="FunFam" id="3.30.70.330:FF:000044">
    <property type="entry name" value="Putative ccr4-not transcription complex subunit 4"/>
    <property type="match status" value="1"/>
</dbReference>
<dbReference type="EMBL" id="CP012523">
    <property type="protein sequence ID" value="ALC39213.1"/>
    <property type="molecule type" value="Genomic_DNA"/>
</dbReference>
<dbReference type="PANTHER" id="PTHR12603">
    <property type="entry name" value="CCR4-NOT TRANSCRIPTION COMPLEX RELATED"/>
    <property type="match status" value="1"/>
</dbReference>
<dbReference type="SMR" id="A0A0M3QTN3"/>
<evidence type="ECO:0000256" key="1">
    <source>
        <dbReference type="ARBA" id="ARBA00022884"/>
    </source>
</evidence>
<dbReference type="PANTHER" id="PTHR12603:SF0">
    <property type="entry name" value="CCR4-NOT TRANSCRIPTION COMPLEX SUBUNIT 4"/>
    <property type="match status" value="1"/>
</dbReference>
<feature type="region of interest" description="Disordered" evidence="4">
    <location>
        <begin position="246"/>
        <end position="457"/>
    </location>
</feature>
<evidence type="ECO:0000256" key="2">
    <source>
        <dbReference type="PROSITE-ProRule" id="PRU00176"/>
    </source>
</evidence>
<proteinExistence type="predicted"/>
<dbReference type="InterPro" id="IPR003954">
    <property type="entry name" value="RRM_euk-type"/>
</dbReference>
<feature type="compositionally biased region" description="Polar residues" evidence="4">
    <location>
        <begin position="274"/>
        <end position="288"/>
    </location>
</feature>
<feature type="domain" description="C3H1-type" evidence="6">
    <location>
        <begin position="116"/>
        <end position="143"/>
    </location>
</feature>
<dbReference type="InterPro" id="IPR039780">
    <property type="entry name" value="Mot2"/>
</dbReference>
<dbReference type="AlphaFoldDB" id="A0A0M3QTN3"/>
<organism evidence="7 8">
    <name type="scientific">Drosophila busckii</name>
    <name type="common">Fruit fly</name>
    <dbReference type="NCBI Taxonomy" id="30019"/>
    <lineage>
        <taxon>Eukaryota</taxon>
        <taxon>Metazoa</taxon>
        <taxon>Ecdysozoa</taxon>
        <taxon>Arthropoda</taxon>
        <taxon>Hexapoda</taxon>
        <taxon>Insecta</taxon>
        <taxon>Pterygota</taxon>
        <taxon>Neoptera</taxon>
        <taxon>Endopterygota</taxon>
        <taxon>Diptera</taxon>
        <taxon>Brachycera</taxon>
        <taxon>Muscomorpha</taxon>
        <taxon>Ephydroidea</taxon>
        <taxon>Drosophilidae</taxon>
        <taxon>Drosophila</taxon>
    </lineage>
</organism>
<reference evidence="7 8" key="1">
    <citation type="submission" date="2015-08" db="EMBL/GenBank/DDBJ databases">
        <title>Ancestral chromatin configuration constrains chromatin evolution on differentiating sex chromosomes in Drosophila.</title>
        <authorList>
            <person name="Zhou Q."/>
            <person name="Bachtrog D."/>
        </authorList>
    </citation>
    <scope>NUCLEOTIDE SEQUENCE [LARGE SCALE GENOMIC DNA]</scope>
    <source>
        <tissue evidence="7">Whole larvae</tissue>
    </source>
</reference>
<feature type="compositionally biased region" description="Low complexity" evidence="4">
    <location>
        <begin position="199"/>
        <end position="225"/>
    </location>
</feature>
<dbReference type="InterPro" id="IPR000571">
    <property type="entry name" value="Znf_CCCH"/>
</dbReference>
<dbReference type="SUPFAM" id="SSF54928">
    <property type="entry name" value="RNA-binding domain, RBD"/>
    <property type="match status" value="1"/>
</dbReference>
<feature type="region of interest" description="Disordered" evidence="4">
    <location>
        <begin position="1"/>
        <end position="20"/>
    </location>
</feature>
<keyword evidence="1 2" id="KW-0694">RNA-binding</keyword>
<feature type="compositionally biased region" description="Polar residues" evidence="4">
    <location>
        <begin position="410"/>
        <end position="419"/>
    </location>
</feature>
<dbReference type="InterPro" id="IPR000504">
    <property type="entry name" value="RRM_dom"/>
</dbReference>
<dbReference type="SMART" id="SM00356">
    <property type="entry name" value="ZnF_C3H1"/>
    <property type="match status" value="1"/>
</dbReference>
<feature type="zinc finger region" description="C3H1-type" evidence="3">
    <location>
        <begin position="116"/>
        <end position="143"/>
    </location>
</feature>
<evidence type="ECO:0000313" key="7">
    <source>
        <dbReference type="EMBL" id="ALC39213.1"/>
    </source>
</evidence>
<dbReference type="GO" id="GO:0016567">
    <property type="term" value="P:protein ubiquitination"/>
    <property type="evidence" value="ECO:0007669"/>
    <property type="project" value="TreeGrafter"/>
</dbReference>
<gene>
    <name evidence="7" type="ORF">Dbus_chr2Lg1298</name>
</gene>
<evidence type="ECO:0000259" key="6">
    <source>
        <dbReference type="PROSITE" id="PS50103"/>
    </source>
</evidence>
<dbReference type="STRING" id="30019.A0A0M3QTN3"/>
<dbReference type="CDD" id="cd12438">
    <property type="entry name" value="RRM_CNOT4"/>
    <property type="match status" value="1"/>
</dbReference>
<feature type="domain" description="RRM" evidence="5">
    <location>
        <begin position="35"/>
        <end position="119"/>
    </location>
</feature>
<dbReference type="Pfam" id="PF00076">
    <property type="entry name" value="RRM_1"/>
    <property type="match status" value="1"/>
</dbReference>
<evidence type="ECO:0000256" key="4">
    <source>
        <dbReference type="SAM" id="MobiDB-lite"/>
    </source>
</evidence>
<evidence type="ECO:0000259" key="5">
    <source>
        <dbReference type="PROSITE" id="PS50102"/>
    </source>
</evidence>
<keyword evidence="3" id="KW-0479">Metal-binding</keyword>
<name>A0A0M3QTN3_DROBS</name>
<dbReference type="Proteomes" id="UP000494163">
    <property type="component" value="Chromosome 2L"/>
</dbReference>
<keyword evidence="3" id="KW-0863">Zinc-finger</keyword>
<dbReference type="OMA" id="NDCTNEM"/>
<dbReference type="GO" id="GO:0030014">
    <property type="term" value="C:CCR4-NOT complex"/>
    <property type="evidence" value="ECO:0007669"/>
    <property type="project" value="InterPro"/>
</dbReference>
<feature type="compositionally biased region" description="Basic and acidic residues" evidence="4">
    <location>
        <begin position="317"/>
        <end position="327"/>
    </location>
</feature>
<feature type="compositionally biased region" description="Basic and acidic residues" evidence="4">
    <location>
        <begin position="420"/>
        <end position="436"/>
    </location>
</feature>
<feature type="compositionally biased region" description="Low complexity" evidence="4">
    <location>
        <begin position="398"/>
        <end position="409"/>
    </location>
</feature>
<feature type="region of interest" description="Disordered" evidence="4">
    <location>
        <begin position="190"/>
        <end position="225"/>
    </location>
</feature>
<dbReference type="InterPro" id="IPR034261">
    <property type="entry name" value="CNOT4_RRM"/>
</dbReference>
<keyword evidence="3" id="KW-0862">Zinc</keyword>
<dbReference type="InterPro" id="IPR035979">
    <property type="entry name" value="RBD_domain_sf"/>
</dbReference>
<dbReference type="SMART" id="SM00361">
    <property type="entry name" value="RRM_1"/>
    <property type="match status" value="1"/>
</dbReference>
<feature type="compositionally biased region" description="Basic and acidic residues" evidence="4">
    <location>
        <begin position="9"/>
        <end position="20"/>
    </location>
</feature>